<feature type="region of interest" description="Disordered" evidence="1">
    <location>
        <begin position="17"/>
        <end position="36"/>
    </location>
</feature>
<feature type="compositionally biased region" description="Basic residues" evidence="1">
    <location>
        <begin position="64"/>
        <end position="74"/>
    </location>
</feature>
<feature type="compositionally biased region" description="Basic and acidic residues" evidence="1">
    <location>
        <begin position="76"/>
        <end position="89"/>
    </location>
</feature>
<feature type="compositionally biased region" description="Low complexity" evidence="1">
    <location>
        <begin position="46"/>
        <end position="60"/>
    </location>
</feature>
<dbReference type="OrthoDB" id="497057at2759"/>
<dbReference type="KEGG" id="bpg:Bathy04g01650"/>
<evidence type="ECO:0000313" key="3">
    <source>
        <dbReference type="Proteomes" id="UP000198341"/>
    </source>
</evidence>
<dbReference type="GeneID" id="19016190"/>
<dbReference type="Pfam" id="PF11902">
    <property type="entry name" value="DUF3422"/>
    <property type="match status" value="2"/>
</dbReference>
<proteinExistence type="predicted"/>
<dbReference type="EMBL" id="FO082275">
    <property type="protein sequence ID" value="CCO16202.1"/>
    <property type="molecule type" value="Genomic_DNA"/>
</dbReference>
<evidence type="ECO:0000256" key="1">
    <source>
        <dbReference type="SAM" id="MobiDB-lite"/>
    </source>
</evidence>
<dbReference type="RefSeq" id="XP_007513677.1">
    <property type="nucleotide sequence ID" value="XM_007513615.1"/>
</dbReference>
<name>K8EDN1_9CHLO</name>
<feature type="region of interest" description="Disordered" evidence="1">
    <location>
        <begin position="46"/>
        <end position="91"/>
    </location>
</feature>
<protein>
    <submittedName>
        <fullName evidence="2">Uncharacterized protein</fullName>
    </submittedName>
</protein>
<dbReference type="Proteomes" id="UP000198341">
    <property type="component" value="Chromosome 4"/>
</dbReference>
<keyword evidence="3" id="KW-1185">Reference proteome</keyword>
<evidence type="ECO:0000313" key="2">
    <source>
        <dbReference type="EMBL" id="CCO16202.1"/>
    </source>
</evidence>
<dbReference type="InterPro" id="IPR021830">
    <property type="entry name" value="DUF3422"/>
</dbReference>
<gene>
    <name evidence="2" type="ORF">Bathy04g01650</name>
</gene>
<accession>K8EDN1</accession>
<organism evidence="2 3">
    <name type="scientific">Bathycoccus prasinos</name>
    <dbReference type="NCBI Taxonomy" id="41875"/>
    <lineage>
        <taxon>Eukaryota</taxon>
        <taxon>Viridiplantae</taxon>
        <taxon>Chlorophyta</taxon>
        <taxon>Mamiellophyceae</taxon>
        <taxon>Mamiellales</taxon>
        <taxon>Bathycoccaceae</taxon>
        <taxon>Bathycoccus</taxon>
    </lineage>
</organism>
<dbReference type="AlphaFoldDB" id="K8EDN1"/>
<sequence length="718" mass="79806">MLHSSVSVVVGASSVVRAPGIPRRREEKSSRSDAASKGCVIGRSSFVGRCSTSSSSSRSDYLSHKRQRRSRTKVKTTGEGERSRDENAKNKNRVWNTTKGIAETVDDDAEEEEEECGSEDEECQEIADHLRLKSGVLLDDVLPIGTPIQKVAVEEGEGMRVNGGGGGTEVMVDPIVQEQVERANEKRIDRGLGQRRALSAETRSRPFVPLGGEVLHLAWMREYDETGKFTKEEGEAYRETIKSLLSHYTTPAWKVTSVLDGVARGWSDVVLDLGAGFNCRLQRHSEFETLTLSGPGRLQDEISAPIKPWSWLLPTNWLADIPGKVFLIQHFVVRLDRETFAETIDRETLNGEWLTLNGVADKNSAHDPSEIVADAGVVSNDLQRSRSLFEDVDLSSDANSRTALRQLEAARQALASRVMSRDSSYFEDPLTTTSSTKGASKETFRDSELDWEVGAFAGASLGDGAKIYVNYQLDEDGGTQCLVTVPPGKETFDRAMRQIQRLTIIEQYRLLILSRLPKAKAKRQALAQLQIQYDTVSSVLRKSRASNTDYRNQQEMLTQVADLESAVADVVAKTRMLALSAQAYQQIIELKFTEAQLKRLSYSARFLPLFVKKRLDPALSTIFFASEQAEILSAALSRTTNLIQAAVEVKLQRLNESIALYGLIFTVASVGLGLLQAWRIGNLGWLINFTKTCFLKTMAWILSNFGHLFEHFHIYGLA</sequence>
<reference evidence="2 3" key="1">
    <citation type="submission" date="2011-10" db="EMBL/GenBank/DDBJ databases">
        <authorList>
            <person name="Genoscope - CEA"/>
        </authorList>
    </citation>
    <scope>NUCLEOTIDE SEQUENCE [LARGE SCALE GENOMIC DNA]</scope>
    <source>
        <strain evidence="2 3">RCC 1105</strain>
    </source>
</reference>